<dbReference type="PANTHER" id="PTHR30503:SF3">
    <property type="entry name" value="INNER MEMBRANE PROTEIN YEDI"/>
    <property type="match status" value="1"/>
</dbReference>
<feature type="transmembrane region" description="Helical" evidence="1">
    <location>
        <begin position="174"/>
        <end position="196"/>
    </location>
</feature>
<evidence type="ECO:0000313" key="3">
    <source>
        <dbReference type="Proteomes" id="UP000255177"/>
    </source>
</evidence>
<dbReference type="GO" id="GO:0005886">
    <property type="term" value="C:plasma membrane"/>
    <property type="evidence" value="ECO:0007669"/>
    <property type="project" value="TreeGrafter"/>
</dbReference>
<organism evidence="2 3">
    <name type="scientific">Pseudomonas wadenswilerensis</name>
    <dbReference type="NCBI Taxonomy" id="1785161"/>
    <lineage>
        <taxon>Bacteria</taxon>
        <taxon>Pseudomonadati</taxon>
        <taxon>Pseudomonadota</taxon>
        <taxon>Gammaproteobacteria</taxon>
        <taxon>Pseudomonadales</taxon>
        <taxon>Pseudomonadaceae</taxon>
        <taxon>Pseudomonas</taxon>
    </lineage>
</organism>
<dbReference type="AlphaFoldDB" id="A0A380T2F5"/>
<dbReference type="InterPro" id="IPR008526">
    <property type="entry name" value="YedI"/>
</dbReference>
<keyword evidence="1" id="KW-0472">Membrane</keyword>
<keyword evidence="1" id="KW-0812">Transmembrane</keyword>
<name>A0A380T2F5_9PSED</name>
<keyword evidence="1" id="KW-1133">Transmembrane helix</keyword>
<dbReference type="Pfam" id="PF05661">
    <property type="entry name" value="DUF808"/>
    <property type="match status" value="1"/>
</dbReference>
<feature type="transmembrane region" description="Helical" evidence="1">
    <location>
        <begin position="231"/>
        <end position="252"/>
    </location>
</feature>
<proteinExistence type="predicted"/>
<accession>A0A380T2F5</accession>
<sequence length="302" mass="31043">MAGSSLLVLIDDIATVLDDVSVMTKVAAKKTAGVLGDDLALNAQQVTGVRAEREIPVVWAVAKGSFLNKLILVPAALLISAFIPWAVTPLLMVGGAFLCFEGFEKLAHKFLHSKEQDQAEHAALVEAVADPAVDLVAFEQGKIKGAVRTDFILSAEIIAITLGAVAHAPLTQQIIVLSGIAIVMTIGVYGLVAGIVKLDDLGLWLTQKASSAAKAIGNGILRAAPYMMKSLSVIGTAAMFLVGGGILVHGVAPLHHAIEAFSAGRGGVLTSTLLNAGVGIVAGAAVLAVVALIGKLWRAVRG</sequence>
<dbReference type="EMBL" id="UIDD01000010">
    <property type="protein sequence ID" value="SUQ64442.1"/>
    <property type="molecule type" value="Genomic_DNA"/>
</dbReference>
<protein>
    <submittedName>
        <fullName evidence="2">Inner membrane protein YedI</fullName>
    </submittedName>
</protein>
<evidence type="ECO:0000313" key="2">
    <source>
        <dbReference type="EMBL" id="SUQ64442.1"/>
    </source>
</evidence>
<reference evidence="3" key="1">
    <citation type="submission" date="2018-07" db="EMBL/GenBank/DDBJ databases">
        <authorList>
            <person name="Blom J."/>
        </authorList>
    </citation>
    <scope>NUCLEOTIDE SEQUENCE [LARGE SCALE GENOMIC DNA]</scope>
    <source>
        <strain evidence="3">CCOS 864</strain>
    </source>
</reference>
<dbReference type="PIRSF" id="PIRSF016660">
    <property type="entry name" value="YedI"/>
    <property type="match status" value="1"/>
</dbReference>
<dbReference type="Proteomes" id="UP000255177">
    <property type="component" value="Unassembled WGS sequence"/>
</dbReference>
<feature type="transmembrane region" description="Helical" evidence="1">
    <location>
        <begin position="71"/>
        <end position="100"/>
    </location>
</feature>
<dbReference type="PANTHER" id="PTHR30503">
    <property type="entry name" value="INNER MEMBRANE PROTEIN YEDI"/>
    <property type="match status" value="1"/>
</dbReference>
<evidence type="ECO:0000256" key="1">
    <source>
        <dbReference type="SAM" id="Phobius"/>
    </source>
</evidence>
<gene>
    <name evidence="2" type="primary">yedI</name>
    <name evidence="2" type="ORF">CCOS864_03903</name>
</gene>
<feature type="transmembrane region" description="Helical" evidence="1">
    <location>
        <begin position="272"/>
        <end position="293"/>
    </location>
</feature>
<feature type="transmembrane region" description="Helical" evidence="1">
    <location>
        <begin position="151"/>
        <end position="168"/>
    </location>
</feature>
<dbReference type="RefSeq" id="WP_115088009.1">
    <property type="nucleotide sequence ID" value="NZ_CBCSFG010000001.1"/>
</dbReference>
<keyword evidence="3" id="KW-1185">Reference proteome</keyword>